<feature type="compositionally biased region" description="Basic and acidic residues" evidence="1">
    <location>
        <begin position="162"/>
        <end position="179"/>
    </location>
</feature>
<feature type="compositionally biased region" description="Basic and acidic residues" evidence="1">
    <location>
        <begin position="270"/>
        <end position="286"/>
    </location>
</feature>
<dbReference type="AlphaFoldDB" id="A0A8J5IFM1"/>
<keyword evidence="3" id="KW-1185">Reference proteome</keyword>
<evidence type="ECO:0000313" key="2">
    <source>
        <dbReference type="EMBL" id="KAG6945496.1"/>
    </source>
</evidence>
<name>A0A8J5IFM1_9STRA</name>
<feature type="region of interest" description="Disordered" evidence="1">
    <location>
        <begin position="1"/>
        <end position="41"/>
    </location>
</feature>
<comment type="caution">
    <text evidence="2">The sequence shown here is derived from an EMBL/GenBank/DDBJ whole genome shotgun (WGS) entry which is preliminary data.</text>
</comment>
<sequence>MRDNDGENQPAATAGGQEDKQRAGAPSSPTQAGNFSLPRRPTKTMLVRNDVYVRMAETEMLSTRETTLRLRKTVTEKAKGMTGVLSLRVRVVIPLHPATLPALAWTNPCRLRVKLMKASPVETRLGDDAGGNGEAVRRGAGRDGGEVKGAEDPTVGAASEGKVADGDDDIPARESRDDAGDSNASGDRVIEDPATMDGASKEGADATVDADAEGKKRKVAGGDDAEPMLEPGDGVGGSNDYTAGSGTRADTAVGNRDNISPDGDQARGSTYEEKRETCDEKDKGEESSDGELPTHLQFLEEKLPRERHSKTKPEREAMIAAHVNVNNYVGPVLRKGYASWKSWEAGYEEYCRTHRVKYRVRTSKDVDEYNRKHNATEAQFHKYFANYRCKHGVYQEQRGSTLV</sequence>
<dbReference type="EMBL" id="JAENGY010002090">
    <property type="protein sequence ID" value="KAG6945496.1"/>
    <property type="molecule type" value="Genomic_DNA"/>
</dbReference>
<organism evidence="2 3">
    <name type="scientific">Phytophthora aleatoria</name>
    <dbReference type="NCBI Taxonomy" id="2496075"/>
    <lineage>
        <taxon>Eukaryota</taxon>
        <taxon>Sar</taxon>
        <taxon>Stramenopiles</taxon>
        <taxon>Oomycota</taxon>
        <taxon>Peronosporomycetes</taxon>
        <taxon>Peronosporales</taxon>
        <taxon>Peronosporaceae</taxon>
        <taxon>Phytophthora</taxon>
    </lineage>
</organism>
<feature type="compositionally biased region" description="Basic and acidic residues" evidence="1">
    <location>
        <begin position="298"/>
        <end position="313"/>
    </location>
</feature>
<protein>
    <submittedName>
        <fullName evidence="2">Uncharacterized protein</fullName>
    </submittedName>
</protein>
<feature type="compositionally biased region" description="Basic and acidic residues" evidence="1">
    <location>
        <begin position="135"/>
        <end position="151"/>
    </location>
</feature>
<evidence type="ECO:0000313" key="3">
    <source>
        <dbReference type="Proteomes" id="UP000709295"/>
    </source>
</evidence>
<gene>
    <name evidence="2" type="ORF">JG688_00016523</name>
</gene>
<proteinExistence type="predicted"/>
<dbReference type="Proteomes" id="UP000709295">
    <property type="component" value="Unassembled WGS sequence"/>
</dbReference>
<evidence type="ECO:0000256" key="1">
    <source>
        <dbReference type="SAM" id="MobiDB-lite"/>
    </source>
</evidence>
<reference evidence="2" key="1">
    <citation type="submission" date="2021-01" db="EMBL/GenBank/DDBJ databases">
        <title>Phytophthora aleatoria, a newly-described species from Pinus radiata is distinct from Phytophthora cactorum isolates based on comparative genomics.</title>
        <authorList>
            <person name="Mcdougal R."/>
            <person name="Panda P."/>
            <person name="Williams N."/>
            <person name="Studholme D.J."/>
        </authorList>
    </citation>
    <scope>NUCLEOTIDE SEQUENCE</scope>
    <source>
        <strain evidence="2">NZFS 4037</strain>
    </source>
</reference>
<accession>A0A8J5IFM1</accession>
<feature type="region of interest" description="Disordered" evidence="1">
    <location>
        <begin position="123"/>
        <end position="313"/>
    </location>
</feature>